<dbReference type="InterPro" id="IPR036691">
    <property type="entry name" value="Endo/exonu/phosph_ase_sf"/>
</dbReference>
<dbReference type="GO" id="GO:0004530">
    <property type="term" value="F:deoxyribonuclease I activity"/>
    <property type="evidence" value="ECO:0007669"/>
    <property type="project" value="TreeGrafter"/>
</dbReference>
<dbReference type="InterPro" id="IPR016202">
    <property type="entry name" value="DNase_I"/>
</dbReference>
<evidence type="ECO:0000313" key="4">
    <source>
        <dbReference type="Proteomes" id="UP000439903"/>
    </source>
</evidence>
<dbReference type="PANTHER" id="PTHR11371">
    <property type="entry name" value="DEOXYRIBONUCLEASE"/>
    <property type="match status" value="1"/>
</dbReference>
<dbReference type="PANTHER" id="PTHR11371:SF35">
    <property type="entry name" value="DEOXYRIBONUCLEASE I"/>
    <property type="match status" value="1"/>
</dbReference>
<keyword evidence="1" id="KW-0540">Nuclease</keyword>
<protein>
    <submittedName>
        <fullName evidence="3">DNase I-like protein</fullName>
    </submittedName>
</protein>
<proteinExistence type="predicted"/>
<accession>A0A8H4A1H4</accession>
<dbReference type="GO" id="GO:0006308">
    <property type="term" value="P:DNA catabolic process"/>
    <property type="evidence" value="ECO:0007669"/>
    <property type="project" value="InterPro"/>
</dbReference>
<evidence type="ECO:0000256" key="1">
    <source>
        <dbReference type="ARBA" id="ARBA00022722"/>
    </source>
</evidence>
<dbReference type="PRINTS" id="PR00130">
    <property type="entry name" value="DNASEI"/>
</dbReference>
<dbReference type="Proteomes" id="UP000439903">
    <property type="component" value="Unassembled WGS sequence"/>
</dbReference>
<dbReference type="SUPFAM" id="SSF56219">
    <property type="entry name" value="DNase I-like"/>
    <property type="match status" value="1"/>
</dbReference>
<dbReference type="GO" id="GO:0003677">
    <property type="term" value="F:DNA binding"/>
    <property type="evidence" value="ECO:0007669"/>
    <property type="project" value="TreeGrafter"/>
</dbReference>
<keyword evidence="2" id="KW-0378">Hydrolase</keyword>
<dbReference type="GO" id="GO:0005634">
    <property type="term" value="C:nucleus"/>
    <property type="evidence" value="ECO:0007669"/>
    <property type="project" value="TreeGrafter"/>
</dbReference>
<dbReference type="EMBL" id="WTPW01002128">
    <property type="protein sequence ID" value="KAF0395994.1"/>
    <property type="molecule type" value="Genomic_DNA"/>
</dbReference>
<comment type="caution">
    <text evidence="3">The sequence shown here is derived from an EMBL/GenBank/DDBJ whole genome shotgun (WGS) entry which is preliminary data.</text>
</comment>
<evidence type="ECO:0000313" key="3">
    <source>
        <dbReference type="EMBL" id="KAF0395994.1"/>
    </source>
</evidence>
<gene>
    <name evidence="3" type="ORF">F8M41_010155</name>
</gene>
<sequence length="254" mass="29780">MTKKKKDSKVSLISTFNIKEFGIKKFNDNGIMKFIINILKRYNIVLCQEVHLTNEISKQLVDSLLKSSSVRYSYVLSQLTGTGSYKERYLYLYRSNKWKVLENYLIDSTKFCDKFFRVPYVARFQNLRKPHIRIILIGCHIHPDNAYEEIITLVNNVYVDIKAKLEKKDSSSVLIKLLYCLSSCISSNDNEPIIVMSDLNALGSYLNKRKQVELDKILKDNYLMWEIDYLSDITVGTKCNAYDRFVFEVKNKER</sequence>
<evidence type="ECO:0000256" key="2">
    <source>
        <dbReference type="ARBA" id="ARBA00022801"/>
    </source>
</evidence>
<dbReference type="SMART" id="SM00476">
    <property type="entry name" value="DNaseIc"/>
    <property type="match status" value="1"/>
</dbReference>
<dbReference type="AlphaFoldDB" id="A0A8H4A1H4"/>
<organism evidence="3 4">
    <name type="scientific">Gigaspora margarita</name>
    <dbReference type="NCBI Taxonomy" id="4874"/>
    <lineage>
        <taxon>Eukaryota</taxon>
        <taxon>Fungi</taxon>
        <taxon>Fungi incertae sedis</taxon>
        <taxon>Mucoromycota</taxon>
        <taxon>Glomeromycotina</taxon>
        <taxon>Glomeromycetes</taxon>
        <taxon>Diversisporales</taxon>
        <taxon>Gigasporaceae</taxon>
        <taxon>Gigaspora</taxon>
    </lineage>
</organism>
<keyword evidence="4" id="KW-1185">Reference proteome</keyword>
<dbReference type="OrthoDB" id="10061407at2759"/>
<reference evidence="3 4" key="1">
    <citation type="journal article" date="2019" name="Environ. Microbiol.">
        <title>At the nexus of three kingdoms: the genome of the mycorrhizal fungus Gigaspora margarita provides insights into plant, endobacterial and fungal interactions.</title>
        <authorList>
            <person name="Venice F."/>
            <person name="Ghignone S."/>
            <person name="Salvioli di Fossalunga A."/>
            <person name="Amselem J."/>
            <person name="Novero M."/>
            <person name="Xianan X."/>
            <person name="Sedzielewska Toro K."/>
            <person name="Morin E."/>
            <person name="Lipzen A."/>
            <person name="Grigoriev I.V."/>
            <person name="Henrissat B."/>
            <person name="Martin F.M."/>
            <person name="Bonfante P."/>
        </authorList>
    </citation>
    <scope>NUCLEOTIDE SEQUENCE [LARGE SCALE GENOMIC DNA]</scope>
    <source>
        <strain evidence="3 4">BEG34</strain>
    </source>
</reference>
<name>A0A8H4A1H4_GIGMA</name>
<dbReference type="Gene3D" id="3.60.10.10">
    <property type="entry name" value="Endonuclease/exonuclease/phosphatase"/>
    <property type="match status" value="1"/>
</dbReference>